<sequence length="456" mass="48721">MTPTAITNVHLIDGRGGRPEPAATVVVEGGRFAAVGPTASTPIPEGATVIDGSNRWMVPGFVNGNVHLLDAWMFMVGPGTIEYLARWEGRYTEVIEEAAQLVLRNGVTTVFDTYNAVDPVLGARDRINAGTSKGARIFAAGAIIGMGGPFSADFHFAGRKAASQTFVNRIDEMFEAGVGHQLSLLPRNEVRARVRDYLSRGVDMLKIAVSDHIFMSVGLDRSYQTFTRPVLEVIVEEARAAGVPVLSHSLSVEALDSSVELGADVLIHANYTMGQPIPHSLVDKIVAGNSYAELQTIHTEHSKALGEIGSWAAVLGDGAFAENERTLISGGAKIMMGTDAGCPSADHLSDLHPAERHDRPWTLGGDHFHWTQSMVEKGMSPLDAISAATLNVARGYGKDDEIGSVEAGKLADFVLLDSDPLDDIRNLRSITDVFQGGEAVDREALPTVPLVTTHPA</sequence>
<dbReference type="InterPro" id="IPR032466">
    <property type="entry name" value="Metal_Hydrolase"/>
</dbReference>
<dbReference type="AlphaFoldDB" id="A0A7X5X918"/>
<dbReference type="SUPFAM" id="SSF51556">
    <property type="entry name" value="Metallo-dependent hydrolases"/>
    <property type="match status" value="1"/>
</dbReference>
<dbReference type="SUPFAM" id="SSF51338">
    <property type="entry name" value="Composite domain of metallo-dependent hydrolases"/>
    <property type="match status" value="1"/>
</dbReference>
<evidence type="ECO:0000313" key="2">
    <source>
        <dbReference type="EMBL" id="NIY67601.1"/>
    </source>
</evidence>
<comment type="caution">
    <text evidence="2">The sequence shown here is derived from an EMBL/GenBank/DDBJ whole genome shotgun (WGS) entry which is preliminary data.</text>
</comment>
<name>A0A7X5X918_STRMQ</name>
<dbReference type="PANTHER" id="PTHR43135:SF3">
    <property type="entry name" value="ALPHA-D-RIBOSE 1-METHYLPHOSPHONATE 5-TRIPHOSPHATE DIPHOSPHATASE"/>
    <property type="match status" value="1"/>
</dbReference>
<evidence type="ECO:0000259" key="1">
    <source>
        <dbReference type="Pfam" id="PF01979"/>
    </source>
</evidence>
<gene>
    <name evidence="2" type="ORF">SMALB_5661</name>
</gene>
<dbReference type="InterPro" id="IPR051781">
    <property type="entry name" value="Metallo-dep_Hydrolase"/>
</dbReference>
<evidence type="ECO:0000313" key="3">
    <source>
        <dbReference type="Proteomes" id="UP000536624"/>
    </source>
</evidence>
<dbReference type="Gene3D" id="2.30.40.10">
    <property type="entry name" value="Urease, subunit C, domain 1"/>
    <property type="match status" value="1"/>
</dbReference>
<reference evidence="2 3" key="1">
    <citation type="submission" date="2020-02" db="EMBL/GenBank/DDBJ databases">
        <title>Streptomyces malaysiensis DSM14702 (JHCC583434, PFL_A843) Genome sequencing and assembly.</title>
        <authorList>
            <person name="Samborskyy M."/>
        </authorList>
    </citation>
    <scope>NUCLEOTIDE SEQUENCE [LARGE SCALE GENOMIC DNA]</scope>
    <source>
        <strain evidence="2 3">DSM 14702</strain>
    </source>
</reference>
<dbReference type="PANTHER" id="PTHR43135">
    <property type="entry name" value="ALPHA-D-RIBOSE 1-METHYLPHOSPHONATE 5-TRIPHOSPHATE DIPHOSPHATASE"/>
    <property type="match status" value="1"/>
</dbReference>
<accession>A0A7X5X918</accession>
<proteinExistence type="predicted"/>
<dbReference type="EMBL" id="JAALLH010000001">
    <property type="protein sequence ID" value="NIY67601.1"/>
    <property type="molecule type" value="Genomic_DNA"/>
</dbReference>
<protein>
    <submittedName>
        <fullName evidence="2">Amidohydrolase</fullName>
    </submittedName>
</protein>
<organism evidence="2 3">
    <name type="scientific">Streptomyces malaysiensis</name>
    <dbReference type="NCBI Taxonomy" id="92644"/>
    <lineage>
        <taxon>Bacteria</taxon>
        <taxon>Bacillati</taxon>
        <taxon>Actinomycetota</taxon>
        <taxon>Actinomycetes</taxon>
        <taxon>Kitasatosporales</taxon>
        <taxon>Streptomycetaceae</taxon>
        <taxon>Streptomyces</taxon>
        <taxon>Streptomyces violaceusniger group</taxon>
    </lineage>
</organism>
<dbReference type="InterPro" id="IPR006680">
    <property type="entry name" value="Amidohydro-rel"/>
</dbReference>
<dbReference type="GO" id="GO:0016810">
    <property type="term" value="F:hydrolase activity, acting on carbon-nitrogen (but not peptide) bonds"/>
    <property type="evidence" value="ECO:0007669"/>
    <property type="project" value="InterPro"/>
</dbReference>
<dbReference type="RefSeq" id="WP_167502852.1">
    <property type="nucleotide sequence ID" value="NZ_JAALLH010000001.1"/>
</dbReference>
<dbReference type="Gene3D" id="3.20.20.140">
    <property type="entry name" value="Metal-dependent hydrolases"/>
    <property type="match status" value="1"/>
</dbReference>
<dbReference type="Pfam" id="PF01979">
    <property type="entry name" value="Amidohydro_1"/>
    <property type="match status" value="1"/>
</dbReference>
<feature type="domain" description="Amidohydrolase-related" evidence="1">
    <location>
        <begin position="57"/>
        <end position="440"/>
    </location>
</feature>
<dbReference type="InterPro" id="IPR011059">
    <property type="entry name" value="Metal-dep_hydrolase_composite"/>
</dbReference>
<keyword evidence="2" id="KW-0378">Hydrolase</keyword>
<dbReference type="Proteomes" id="UP000536624">
    <property type="component" value="Unassembled WGS sequence"/>
</dbReference>